<feature type="compositionally biased region" description="Polar residues" evidence="9">
    <location>
        <begin position="123"/>
        <end position="139"/>
    </location>
</feature>
<name>A0A7S4G7Z0_9EUGL</name>
<accession>A0A7S4G7Z0</accession>
<feature type="compositionally biased region" description="Polar residues" evidence="9">
    <location>
        <begin position="10"/>
        <end position="26"/>
    </location>
</feature>
<dbReference type="PROSITE" id="PS51472">
    <property type="entry name" value="RRM_NUP35"/>
    <property type="match status" value="1"/>
</dbReference>
<dbReference type="GO" id="GO:0044613">
    <property type="term" value="C:nuclear pore central transport channel"/>
    <property type="evidence" value="ECO:0007669"/>
    <property type="project" value="TreeGrafter"/>
</dbReference>
<feature type="compositionally biased region" description="Basic and acidic residues" evidence="9">
    <location>
        <begin position="311"/>
        <end position="322"/>
    </location>
</feature>
<feature type="region of interest" description="Disordered" evidence="9">
    <location>
        <begin position="116"/>
        <end position="190"/>
    </location>
</feature>
<evidence type="ECO:0000256" key="6">
    <source>
        <dbReference type="ARBA" id="ARBA00023132"/>
    </source>
</evidence>
<dbReference type="InterPro" id="IPR035979">
    <property type="entry name" value="RBD_domain_sf"/>
</dbReference>
<evidence type="ECO:0000256" key="5">
    <source>
        <dbReference type="ARBA" id="ARBA00023010"/>
    </source>
</evidence>
<feature type="compositionally biased region" description="Polar residues" evidence="9">
    <location>
        <begin position="151"/>
        <end position="163"/>
    </location>
</feature>
<feature type="compositionally biased region" description="Polar residues" evidence="9">
    <location>
        <begin position="51"/>
        <end position="61"/>
    </location>
</feature>
<dbReference type="GO" id="GO:0005543">
    <property type="term" value="F:phospholipid binding"/>
    <property type="evidence" value="ECO:0007669"/>
    <property type="project" value="TreeGrafter"/>
</dbReference>
<protein>
    <recommendedName>
        <fullName evidence="10">RRM Nup35-type domain-containing protein</fullName>
    </recommendedName>
</protein>
<evidence type="ECO:0000256" key="1">
    <source>
        <dbReference type="ARBA" id="ARBA00004567"/>
    </source>
</evidence>
<dbReference type="Pfam" id="PF05172">
    <property type="entry name" value="RRM_Nup35"/>
    <property type="match status" value="1"/>
</dbReference>
<comment type="subcellular location">
    <subcellularLocation>
        <location evidence="1">Nucleus</location>
        <location evidence="1">Nuclear pore complex</location>
    </subcellularLocation>
</comment>
<keyword evidence="5" id="KW-0811">Translocation</keyword>
<dbReference type="PANTHER" id="PTHR21527:SF6">
    <property type="entry name" value="NUCLEOPORIN NUP35"/>
    <property type="match status" value="1"/>
</dbReference>
<keyword evidence="4" id="KW-0653">Protein transport</keyword>
<keyword evidence="6 8" id="KW-0906">Nuclear pore complex</keyword>
<dbReference type="GO" id="GO:0006999">
    <property type="term" value="P:nuclear pore organization"/>
    <property type="evidence" value="ECO:0007669"/>
    <property type="project" value="TreeGrafter"/>
</dbReference>
<dbReference type="PANTHER" id="PTHR21527">
    <property type="entry name" value="NUCLEOPORIN NUP35"/>
    <property type="match status" value="1"/>
</dbReference>
<keyword evidence="7 8" id="KW-0539">Nucleus</keyword>
<evidence type="ECO:0000256" key="8">
    <source>
        <dbReference type="PROSITE-ProRule" id="PRU00804"/>
    </source>
</evidence>
<evidence type="ECO:0000256" key="3">
    <source>
        <dbReference type="ARBA" id="ARBA00022816"/>
    </source>
</evidence>
<gene>
    <name evidence="11" type="ORF">EGYM00163_LOCUS39527</name>
</gene>
<reference evidence="11" key="1">
    <citation type="submission" date="2021-01" db="EMBL/GenBank/DDBJ databases">
        <authorList>
            <person name="Corre E."/>
            <person name="Pelletier E."/>
            <person name="Niang G."/>
            <person name="Scheremetjew M."/>
            <person name="Finn R."/>
            <person name="Kale V."/>
            <person name="Holt S."/>
            <person name="Cochrane G."/>
            <person name="Meng A."/>
            <person name="Brown T."/>
            <person name="Cohen L."/>
        </authorList>
    </citation>
    <scope>NUCLEOTIDE SEQUENCE</scope>
    <source>
        <strain evidence="11">CCMP1594</strain>
    </source>
</reference>
<feature type="region of interest" description="Disordered" evidence="9">
    <location>
        <begin position="286"/>
        <end position="322"/>
    </location>
</feature>
<keyword evidence="3 8" id="KW-0509">mRNA transport</keyword>
<keyword evidence="2 8" id="KW-0813">Transport</keyword>
<dbReference type="GO" id="GO:0051028">
    <property type="term" value="P:mRNA transport"/>
    <property type="evidence" value="ECO:0007669"/>
    <property type="project" value="UniProtKB-UniRule"/>
</dbReference>
<feature type="compositionally biased region" description="Polar residues" evidence="9">
    <location>
        <begin position="68"/>
        <end position="93"/>
    </location>
</feature>
<feature type="compositionally biased region" description="Polar residues" evidence="9">
    <location>
        <begin position="171"/>
        <end position="190"/>
    </location>
</feature>
<proteinExistence type="predicted"/>
<dbReference type="GO" id="GO:0003676">
    <property type="term" value="F:nucleic acid binding"/>
    <property type="evidence" value="ECO:0007669"/>
    <property type="project" value="InterPro"/>
</dbReference>
<feature type="domain" description="RRM Nup35-type" evidence="10">
    <location>
        <begin position="203"/>
        <end position="284"/>
    </location>
</feature>
<dbReference type="InterPro" id="IPR007846">
    <property type="entry name" value="RRM_NUP35_dom"/>
</dbReference>
<feature type="region of interest" description="Disordered" evidence="9">
    <location>
        <begin position="1"/>
        <end position="93"/>
    </location>
</feature>
<evidence type="ECO:0000256" key="7">
    <source>
        <dbReference type="ARBA" id="ARBA00023242"/>
    </source>
</evidence>
<evidence type="ECO:0000256" key="4">
    <source>
        <dbReference type="ARBA" id="ARBA00022927"/>
    </source>
</evidence>
<dbReference type="GO" id="GO:0017056">
    <property type="term" value="F:structural constituent of nuclear pore"/>
    <property type="evidence" value="ECO:0007669"/>
    <property type="project" value="TreeGrafter"/>
</dbReference>
<evidence type="ECO:0000256" key="9">
    <source>
        <dbReference type="SAM" id="MobiDB-lite"/>
    </source>
</evidence>
<dbReference type="SUPFAM" id="SSF54928">
    <property type="entry name" value="RNA-binding domain, RBD"/>
    <property type="match status" value="1"/>
</dbReference>
<dbReference type="InterPro" id="IPR012677">
    <property type="entry name" value="Nucleotide-bd_a/b_plait_sf"/>
</dbReference>
<dbReference type="GO" id="GO:0044615">
    <property type="term" value="C:nuclear pore nuclear basket"/>
    <property type="evidence" value="ECO:0007669"/>
    <property type="project" value="TreeGrafter"/>
</dbReference>
<organism evidence="11">
    <name type="scientific">Eutreptiella gymnastica</name>
    <dbReference type="NCBI Taxonomy" id="73025"/>
    <lineage>
        <taxon>Eukaryota</taxon>
        <taxon>Discoba</taxon>
        <taxon>Euglenozoa</taxon>
        <taxon>Euglenida</taxon>
        <taxon>Spirocuta</taxon>
        <taxon>Euglenophyceae</taxon>
        <taxon>Eutreptiales</taxon>
        <taxon>Eutreptiaceae</taxon>
        <taxon>Eutreptiella</taxon>
    </lineage>
</organism>
<sequence length="338" mass="36031">MFAQPFLESRGTSSASPMPNRWSSMGSADDQLFNPGGRGLSTPSPSPSIRMHSQQSFTPGSASVPHTPGQSFSSSRHTGHQTRGQNAAVSDSGFQFKAPTASLSAAKRSWTRGQAMGMFSGGPLQNASHEPTGSFSLSMPSDGGANAFTFGANTAGSSRTVQDSMREPPTANVSSLSPSAQELGPSASSLSVPTTFQAPAPADDLKFWVTIFGFPPDLSQYILNKFGEYGKISESQFPPSVTNYVHVRYSNEFEAQKVVAQRFKKLTDGLVVGMIPCIDRSVVTGPTRPAALPPPSSSERPAVPGTPDGRLGPDERPRKRMRTDWWSRGWDAVMSLLA</sequence>
<dbReference type="AlphaFoldDB" id="A0A7S4G7Z0"/>
<evidence type="ECO:0000256" key="2">
    <source>
        <dbReference type="ARBA" id="ARBA00022448"/>
    </source>
</evidence>
<dbReference type="EMBL" id="HBJA01114822">
    <property type="protein sequence ID" value="CAE0828258.1"/>
    <property type="molecule type" value="Transcribed_RNA"/>
</dbReference>
<dbReference type="Gene3D" id="3.30.70.330">
    <property type="match status" value="1"/>
</dbReference>
<evidence type="ECO:0000259" key="10">
    <source>
        <dbReference type="PROSITE" id="PS51472"/>
    </source>
</evidence>
<evidence type="ECO:0000313" key="11">
    <source>
        <dbReference type="EMBL" id="CAE0828258.1"/>
    </source>
</evidence>
<dbReference type="GO" id="GO:0006607">
    <property type="term" value="P:NLS-bearing protein import into nucleus"/>
    <property type="evidence" value="ECO:0007669"/>
    <property type="project" value="TreeGrafter"/>
</dbReference>